<feature type="compositionally biased region" description="Low complexity" evidence="1">
    <location>
        <begin position="337"/>
        <end position="352"/>
    </location>
</feature>
<keyword evidence="2" id="KW-0472">Membrane</keyword>
<name>A0A7C9J4H1_9ACTN</name>
<accession>A0A7C9J4H1</accession>
<protein>
    <submittedName>
        <fullName evidence="3">Uncharacterized protein</fullName>
    </submittedName>
</protein>
<keyword evidence="2" id="KW-0812">Transmembrane</keyword>
<dbReference type="EMBL" id="WXEW01000006">
    <property type="protein sequence ID" value="NAS24446.1"/>
    <property type="molecule type" value="Genomic_DNA"/>
</dbReference>
<evidence type="ECO:0000256" key="1">
    <source>
        <dbReference type="SAM" id="MobiDB-lite"/>
    </source>
</evidence>
<evidence type="ECO:0000256" key="2">
    <source>
        <dbReference type="SAM" id="Phobius"/>
    </source>
</evidence>
<dbReference type="Proteomes" id="UP000479526">
    <property type="component" value="Unassembled WGS sequence"/>
</dbReference>
<proteinExistence type="predicted"/>
<comment type="caution">
    <text evidence="3">The sequence shown here is derived from an EMBL/GenBank/DDBJ whole genome shotgun (WGS) entry which is preliminary data.</text>
</comment>
<dbReference type="RefSeq" id="WP_161481594.1">
    <property type="nucleotide sequence ID" value="NZ_WXEW01000006.1"/>
</dbReference>
<feature type="compositionally biased region" description="Pro residues" evidence="1">
    <location>
        <begin position="259"/>
        <end position="270"/>
    </location>
</feature>
<keyword evidence="2" id="KW-1133">Transmembrane helix</keyword>
<reference evidence="3 4" key="1">
    <citation type="submission" date="2020-01" db="EMBL/GenBank/DDBJ databases">
        <title>Herbidospora sp. NEAU-GS84 nov., a novel actinomycete isolated from soil.</title>
        <authorList>
            <person name="Han L."/>
        </authorList>
    </citation>
    <scope>NUCLEOTIDE SEQUENCE [LARGE SCALE GENOMIC DNA]</scope>
    <source>
        <strain evidence="3 4">NEAU-GS84</strain>
    </source>
</reference>
<feature type="region of interest" description="Disordered" evidence="1">
    <location>
        <begin position="254"/>
        <end position="428"/>
    </location>
</feature>
<feature type="transmembrane region" description="Helical" evidence="2">
    <location>
        <begin position="117"/>
        <end position="143"/>
    </location>
</feature>
<feature type="transmembrane region" description="Helical" evidence="2">
    <location>
        <begin position="7"/>
        <end position="28"/>
    </location>
</feature>
<gene>
    <name evidence="3" type="ORF">GT755_22495</name>
</gene>
<organism evidence="3 4">
    <name type="scientific">Herbidospora solisilvae</name>
    <dbReference type="NCBI Taxonomy" id="2696284"/>
    <lineage>
        <taxon>Bacteria</taxon>
        <taxon>Bacillati</taxon>
        <taxon>Actinomycetota</taxon>
        <taxon>Actinomycetes</taxon>
        <taxon>Streptosporangiales</taxon>
        <taxon>Streptosporangiaceae</taxon>
        <taxon>Herbidospora</taxon>
    </lineage>
</organism>
<feature type="transmembrane region" description="Helical" evidence="2">
    <location>
        <begin position="40"/>
        <end position="66"/>
    </location>
</feature>
<feature type="transmembrane region" description="Helical" evidence="2">
    <location>
        <begin position="78"/>
        <end position="105"/>
    </location>
</feature>
<keyword evidence="4" id="KW-1185">Reference proteome</keyword>
<evidence type="ECO:0000313" key="3">
    <source>
        <dbReference type="EMBL" id="NAS24446.1"/>
    </source>
</evidence>
<evidence type="ECO:0000313" key="4">
    <source>
        <dbReference type="Proteomes" id="UP000479526"/>
    </source>
</evidence>
<sequence>MRLREPAAWLLVAAAGTTVLVGVVRLVFGDSSPLGGAAEFGIRSVVALSELTSPVNAALVLGAVLLSTRFGGAPTPKSGLITMGGAGTLAVATLFGAISLLGSLFSGLGFGGKLETLLLGVPTFALTGLALVYVLTMVSPLPAGAVKPKKSRRLSVVPPAIPFPQTGDAHPVQNLPAEPDYSPYPQGPVFDQNGYAGQQVVEETPLPPVTPVAPAAQRAEPYDYPEPVYDDTPASWDSSPFSGFSGPQFARQAYEPPAAEAPPAPRPPVIETPFDSSVRAVSGREPGYDVATNETVYGAPVLEPSYEPPARESAYATQPPVYGAPYDPGYEGDIREQQLAQAYQQAQSYQQQPDAYRQSNPFGQPPARPQRYQGDPLSDPLRAEDLLDPIDPVAIYRPAKTGEGLPADPASLDSDATAHWYSPDRRDR</sequence>
<feature type="region of interest" description="Disordered" evidence="1">
    <location>
        <begin position="158"/>
        <end position="193"/>
    </location>
</feature>
<dbReference type="AlphaFoldDB" id="A0A7C9J4H1"/>